<evidence type="ECO:0000313" key="4">
    <source>
        <dbReference type="Proteomes" id="UP000623608"/>
    </source>
</evidence>
<protein>
    <submittedName>
        <fullName evidence="3">Uncharacterized protein</fullName>
    </submittedName>
</protein>
<feature type="compositionally biased region" description="Low complexity" evidence="1">
    <location>
        <begin position="156"/>
        <end position="174"/>
    </location>
</feature>
<gene>
    <name evidence="3" type="ORF">Ate02nite_68460</name>
</gene>
<feature type="signal peptide" evidence="2">
    <location>
        <begin position="1"/>
        <end position="27"/>
    </location>
</feature>
<feature type="region of interest" description="Disordered" evidence="1">
    <location>
        <begin position="132"/>
        <end position="193"/>
    </location>
</feature>
<feature type="chain" id="PRO_5036966528" evidence="2">
    <location>
        <begin position="28"/>
        <end position="193"/>
    </location>
</feature>
<evidence type="ECO:0000256" key="2">
    <source>
        <dbReference type="SAM" id="SignalP"/>
    </source>
</evidence>
<evidence type="ECO:0000256" key="1">
    <source>
        <dbReference type="SAM" id="MobiDB-lite"/>
    </source>
</evidence>
<dbReference type="EMBL" id="BOMY01000043">
    <property type="protein sequence ID" value="GIF24116.1"/>
    <property type="molecule type" value="Genomic_DNA"/>
</dbReference>
<name>A0A919NU98_9ACTN</name>
<dbReference type="RefSeq" id="WP_203811995.1">
    <property type="nucleotide sequence ID" value="NZ_BOMY01000043.1"/>
</dbReference>
<feature type="compositionally biased region" description="Gly residues" evidence="1">
    <location>
        <begin position="138"/>
        <end position="147"/>
    </location>
</feature>
<dbReference type="Proteomes" id="UP000623608">
    <property type="component" value="Unassembled WGS sequence"/>
</dbReference>
<accession>A0A919NU98</accession>
<dbReference type="AlphaFoldDB" id="A0A919NU98"/>
<proteinExistence type="predicted"/>
<reference evidence="3" key="1">
    <citation type="submission" date="2021-01" db="EMBL/GenBank/DDBJ databases">
        <title>Whole genome shotgun sequence of Actinoplanes tereljensis NBRC 105297.</title>
        <authorList>
            <person name="Komaki H."/>
            <person name="Tamura T."/>
        </authorList>
    </citation>
    <scope>NUCLEOTIDE SEQUENCE</scope>
    <source>
        <strain evidence="3">NBRC 105297</strain>
    </source>
</reference>
<feature type="compositionally biased region" description="Pro residues" evidence="1">
    <location>
        <begin position="175"/>
        <end position="193"/>
    </location>
</feature>
<comment type="caution">
    <text evidence="3">The sequence shown here is derived from an EMBL/GenBank/DDBJ whole genome shotgun (WGS) entry which is preliminary data.</text>
</comment>
<organism evidence="3 4">
    <name type="scientific">Paractinoplanes tereljensis</name>
    <dbReference type="NCBI Taxonomy" id="571912"/>
    <lineage>
        <taxon>Bacteria</taxon>
        <taxon>Bacillati</taxon>
        <taxon>Actinomycetota</taxon>
        <taxon>Actinomycetes</taxon>
        <taxon>Micromonosporales</taxon>
        <taxon>Micromonosporaceae</taxon>
        <taxon>Paractinoplanes</taxon>
    </lineage>
</organism>
<keyword evidence="2" id="KW-0732">Signal</keyword>
<evidence type="ECO:0000313" key="3">
    <source>
        <dbReference type="EMBL" id="GIF24116.1"/>
    </source>
</evidence>
<sequence length="193" mass="20824">MKKLTRILTMGGFGLLAALATAGPAAAATQSGNHEPRPAAAHQFWGSGEQVVGYYRTLQGCELAGNFGERVGNWDDHNCAPVRVGLRSGAWALQVASNDDWDRIGFGVPFRAIGGFPSRFRPVWPGQFRPGPHWGFPGRPGGFGFPGRPGFPRPNFPRGQQGNQQPPTGQQTPTGQPPRNPNQPPRNPNQPTR</sequence>
<keyword evidence="4" id="KW-1185">Reference proteome</keyword>